<dbReference type="InterPro" id="IPR015943">
    <property type="entry name" value="WD40/YVTN_repeat-like_dom_sf"/>
</dbReference>
<dbReference type="InterPro" id="IPR018391">
    <property type="entry name" value="PQQ_b-propeller_rpt"/>
</dbReference>
<dbReference type="Gene3D" id="2.40.128.630">
    <property type="match status" value="1"/>
</dbReference>
<evidence type="ECO:0008006" key="3">
    <source>
        <dbReference type="Google" id="ProtNLM"/>
    </source>
</evidence>
<proteinExistence type="predicted"/>
<name>A0A9X6XVA2_BACCE</name>
<dbReference type="InterPro" id="IPR011047">
    <property type="entry name" value="Quinoprotein_ADH-like_sf"/>
</dbReference>
<evidence type="ECO:0000313" key="2">
    <source>
        <dbReference type="Proteomes" id="UP000219922"/>
    </source>
</evidence>
<dbReference type="RefSeq" id="WP_098007321.1">
    <property type="nucleotide sequence ID" value="NZ_NVMX01000265.1"/>
</dbReference>
<reference evidence="1 2" key="1">
    <citation type="submission" date="2017-09" db="EMBL/GenBank/DDBJ databases">
        <title>Large-scale bioinformatics analysis of Bacillus genomes uncovers conserved roles of natural products in bacterial physiology.</title>
        <authorList>
            <consortium name="Agbiome Team Llc"/>
            <person name="Bleich R.M."/>
            <person name="Grubbs K.J."/>
            <person name="Santa Maria K.C."/>
            <person name="Allen S.E."/>
            <person name="Farag S."/>
            <person name="Shank E.A."/>
            <person name="Bowers A."/>
        </authorList>
    </citation>
    <scope>NUCLEOTIDE SEQUENCE [LARGE SCALE GENOMIC DNA]</scope>
    <source>
        <strain evidence="1 2">AFS092789</strain>
    </source>
</reference>
<accession>A0A9X6XVA2</accession>
<dbReference type="Proteomes" id="UP000219922">
    <property type="component" value="Unassembled WGS sequence"/>
</dbReference>
<protein>
    <recommendedName>
        <fullName evidence="3">PQQ-binding-like beta-propeller repeat protein</fullName>
    </recommendedName>
</protein>
<organism evidence="1 2">
    <name type="scientific">Bacillus cereus</name>
    <dbReference type="NCBI Taxonomy" id="1396"/>
    <lineage>
        <taxon>Bacteria</taxon>
        <taxon>Bacillati</taxon>
        <taxon>Bacillota</taxon>
        <taxon>Bacilli</taxon>
        <taxon>Bacillales</taxon>
        <taxon>Bacillaceae</taxon>
        <taxon>Bacillus</taxon>
        <taxon>Bacillus cereus group</taxon>
    </lineage>
</organism>
<gene>
    <name evidence="1" type="ORF">CON36_35665</name>
</gene>
<dbReference type="SUPFAM" id="SSF50998">
    <property type="entry name" value="Quinoprotein alcohol dehydrogenase-like"/>
    <property type="match status" value="1"/>
</dbReference>
<dbReference type="AlphaFoldDB" id="A0A9X6XVA2"/>
<comment type="caution">
    <text evidence="1">The sequence shown here is derived from an EMBL/GenBank/DDBJ whole genome shotgun (WGS) entry which is preliminary data.</text>
</comment>
<sequence length="487" mass="54394">MKKTSNSIVSNTKEKRKNKLSKLKVSATVFALLCSSMLVMSGKQIEAEEVDYQGESFETGAYQHDASAPYGYNFSQNSPYASTKTNKVNWTFSLPYEEKTGSSIKQFWGKPAIDKDGTVYMNNQNGYMYAINPDGTEKWKLKMDGWNHRTNVIGSDGTIYNASGKLHALNPDGTEKWVATATSGYSIFSEPSIDKDGSIYTINDAESKLYIFNPDGSLKLKGPDLSAFGATIAYERGMLIGKNGNLYVLMAKNSRNFVVALDKSGNKVWSREMKGLYLYYGMDQKGDLFTTTVVGSQSFIHKLDGKTGDILAEKMYNTYAVNNPIIDYVNGDVYINVAQKLTKFDNNLNVIWEKPYASVGEVTIDKNRDIVFAAPTGVYKLSKDGEEIWKLDYKTLAEGVLSVGQYNPTIDKEGKVYLAYSSYDAKGKTFYNLISIGDPVEQPIDFCSYYGSLEKKLNDKTLTKEEQTKAIEKTEKLLDQLKSYSAE</sequence>
<evidence type="ECO:0000313" key="1">
    <source>
        <dbReference type="EMBL" id="PDZ94086.1"/>
    </source>
</evidence>
<dbReference type="SMART" id="SM00564">
    <property type="entry name" value="PQQ"/>
    <property type="match status" value="4"/>
</dbReference>
<dbReference type="Gene3D" id="2.130.10.10">
    <property type="entry name" value="YVTN repeat-like/Quinoprotein amine dehydrogenase"/>
    <property type="match status" value="1"/>
</dbReference>
<dbReference type="EMBL" id="NVMX01000265">
    <property type="protein sequence ID" value="PDZ94086.1"/>
    <property type="molecule type" value="Genomic_DNA"/>
</dbReference>